<reference evidence="1" key="2">
    <citation type="submission" date="2020-09" db="EMBL/GenBank/DDBJ databases">
        <authorList>
            <person name="Sun Q."/>
            <person name="Kim S."/>
        </authorList>
    </citation>
    <scope>NUCLEOTIDE SEQUENCE</scope>
    <source>
        <strain evidence="1">KCTC 32513</strain>
    </source>
</reference>
<protein>
    <submittedName>
        <fullName evidence="1">Uncharacterized protein</fullName>
    </submittedName>
</protein>
<comment type="caution">
    <text evidence="1">The sequence shown here is derived from an EMBL/GenBank/DDBJ whole genome shotgun (WGS) entry which is preliminary data.</text>
</comment>
<name>A0A8J3CUE9_9PROT</name>
<keyword evidence="2" id="KW-1185">Reference proteome</keyword>
<dbReference type="AlphaFoldDB" id="A0A8J3CUE9"/>
<evidence type="ECO:0000313" key="1">
    <source>
        <dbReference type="EMBL" id="GHB03190.1"/>
    </source>
</evidence>
<accession>A0A8J3CUE9</accession>
<proteinExistence type="predicted"/>
<organism evidence="1 2">
    <name type="scientific">Algimonas arctica</name>
    <dbReference type="NCBI Taxonomy" id="1479486"/>
    <lineage>
        <taxon>Bacteria</taxon>
        <taxon>Pseudomonadati</taxon>
        <taxon>Pseudomonadota</taxon>
        <taxon>Alphaproteobacteria</taxon>
        <taxon>Maricaulales</taxon>
        <taxon>Robiginitomaculaceae</taxon>
        <taxon>Algimonas</taxon>
    </lineage>
</organism>
<dbReference type="Proteomes" id="UP000634004">
    <property type="component" value="Unassembled WGS sequence"/>
</dbReference>
<dbReference type="EMBL" id="BMZH01000016">
    <property type="protein sequence ID" value="GHB03190.1"/>
    <property type="molecule type" value="Genomic_DNA"/>
</dbReference>
<evidence type="ECO:0000313" key="2">
    <source>
        <dbReference type="Proteomes" id="UP000634004"/>
    </source>
</evidence>
<gene>
    <name evidence="1" type="ORF">GCM10009069_27360</name>
</gene>
<sequence>MKAWIASPTNAMAHRMPKTQLSCGAAAIKATESNNNPEDNVLVDSEACFKISNEIIEFLMRKYLHRLKSAEPT</sequence>
<reference evidence="1" key="1">
    <citation type="journal article" date="2014" name="Int. J. Syst. Evol. Microbiol.">
        <title>Complete genome sequence of Corynebacterium casei LMG S-19264T (=DSM 44701T), isolated from a smear-ripened cheese.</title>
        <authorList>
            <consortium name="US DOE Joint Genome Institute (JGI-PGF)"/>
            <person name="Walter F."/>
            <person name="Albersmeier A."/>
            <person name="Kalinowski J."/>
            <person name="Ruckert C."/>
        </authorList>
    </citation>
    <scope>NUCLEOTIDE SEQUENCE</scope>
    <source>
        <strain evidence="1">KCTC 32513</strain>
    </source>
</reference>